<dbReference type="SMART" id="SM00347">
    <property type="entry name" value="HTH_MARR"/>
    <property type="match status" value="1"/>
</dbReference>
<organism evidence="5 6">
    <name type="scientific">Mycobacterium arosiense ATCC BAA-1401 = DSM 45069</name>
    <dbReference type="NCBI Taxonomy" id="1265311"/>
    <lineage>
        <taxon>Bacteria</taxon>
        <taxon>Bacillati</taxon>
        <taxon>Actinomycetota</taxon>
        <taxon>Actinomycetes</taxon>
        <taxon>Mycobacteriales</taxon>
        <taxon>Mycobacteriaceae</taxon>
        <taxon>Mycobacterium</taxon>
        <taxon>Mycobacterium avium complex (MAC)</taxon>
    </lineage>
</organism>
<name>A0A1W9Z8A8_MYCAI</name>
<keyword evidence="3" id="KW-0804">Transcription</keyword>
<feature type="domain" description="HTH marR-type" evidence="4">
    <location>
        <begin position="27"/>
        <end position="160"/>
    </location>
</feature>
<protein>
    <submittedName>
        <fullName evidence="5">MarR family transcriptional regulator</fullName>
    </submittedName>
</protein>
<dbReference type="InterPro" id="IPR039422">
    <property type="entry name" value="MarR/SlyA-like"/>
</dbReference>
<dbReference type="PROSITE" id="PS01117">
    <property type="entry name" value="HTH_MARR_1"/>
    <property type="match status" value="1"/>
</dbReference>
<keyword evidence="1" id="KW-0805">Transcription regulation</keyword>
<gene>
    <name evidence="5" type="ORF">BST14_22565</name>
</gene>
<dbReference type="InterPro" id="IPR036390">
    <property type="entry name" value="WH_DNA-bd_sf"/>
</dbReference>
<reference evidence="5 6" key="1">
    <citation type="submission" date="2016-12" db="EMBL/GenBank/DDBJ databases">
        <title>The new phylogeny of genus Mycobacterium.</title>
        <authorList>
            <person name="Tortoli E."/>
            <person name="Trovato A."/>
            <person name="Cirillo D.M."/>
        </authorList>
    </citation>
    <scope>NUCLEOTIDE SEQUENCE [LARGE SCALE GENOMIC DNA]</scope>
    <source>
        <strain evidence="5 6">DSM 45069</strain>
    </source>
</reference>
<dbReference type="PROSITE" id="PS50995">
    <property type="entry name" value="HTH_MARR_2"/>
    <property type="match status" value="1"/>
</dbReference>
<dbReference type="Proteomes" id="UP000192707">
    <property type="component" value="Unassembled WGS sequence"/>
</dbReference>
<dbReference type="EMBL" id="MVHG01000081">
    <property type="protein sequence ID" value="ORA09176.1"/>
    <property type="molecule type" value="Genomic_DNA"/>
</dbReference>
<evidence type="ECO:0000256" key="3">
    <source>
        <dbReference type="ARBA" id="ARBA00023163"/>
    </source>
</evidence>
<dbReference type="InterPro" id="IPR036388">
    <property type="entry name" value="WH-like_DNA-bd_sf"/>
</dbReference>
<evidence type="ECO:0000256" key="2">
    <source>
        <dbReference type="ARBA" id="ARBA00023125"/>
    </source>
</evidence>
<dbReference type="SUPFAM" id="SSF46785">
    <property type="entry name" value="Winged helix' DNA-binding domain"/>
    <property type="match status" value="1"/>
</dbReference>
<dbReference type="PANTHER" id="PTHR33164:SF43">
    <property type="entry name" value="HTH-TYPE TRANSCRIPTIONAL REPRESSOR YETL"/>
    <property type="match status" value="1"/>
</dbReference>
<evidence type="ECO:0000313" key="6">
    <source>
        <dbReference type="Proteomes" id="UP000192707"/>
    </source>
</evidence>
<dbReference type="AlphaFoldDB" id="A0A1W9Z8A8"/>
<dbReference type="GO" id="GO:0006950">
    <property type="term" value="P:response to stress"/>
    <property type="evidence" value="ECO:0007669"/>
    <property type="project" value="TreeGrafter"/>
</dbReference>
<proteinExistence type="predicted"/>
<comment type="caution">
    <text evidence="5">The sequence shown here is derived from an EMBL/GenBank/DDBJ whole genome shotgun (WGS) entry which is preliminary data.</text>
</comment>
<sequence length="171" mass="19132">MRLNFWTFIEAAKRRLSGEFGFTHEGATEVLLTLNRASNAVTYDLETAVHRPRGISWASFRLLFVVWIAGPVEPKKAAQLAGMGKAAVSNLSKPLIAGGWLTRAPADQDGRSVRLALTAVGREWMHGIFQQQSEREQAWVSVLSEAEQRTLIQLLNKLIADRTDFDLRVRS</sequence>
<dbReference type="PANTHER" id="PTHR33164">
    <property type="entry name" value="TRANSCRIPTIONAL REGULATOR, MARR FAMILY"/>
    <property type="match status" value="1"/>
</dbReference>
<dbReference type="Gene3D" id="1.10.10.10">
    <property type="entry name" value="Winged helix-like DNA-binding domain superfamily/Winged helix DNA-binding domain"/>
    <property type="match status" value="1"/>
</dbReference>
<dbReference type="InterPro" id="IPR023187">
    <property type="entry name" value="Tscrpt_reg_MarR-type_CS"/>
</dbReference>
<evidence type="ECO:0000259" key="4">
    <source>
        <dbReference type="PROSITE" id="PS50995"/>
    </source>
</evidence>
<keyword evidence="6" id="KW-1185">Reference proteome</keyword>
<dbReference type="GO" id="GO:0003677">
    <property type="term" value="F:DNA binding"/>
    <property type="evidence" value="ECO:0007669"/>
    <property type="project" value="UniProtKB-KW"/>
</dbReference>
<dbReference type="GO" id="GO:0003700">
    <property type="term" value="F:DNA-binding transcription factor activity"/>
    <property type="evidence" value="ECO:0007669"/>
    <property type="project" value="InterPro"/>
</dbReference>
<evidence type="ECO:0000313" key="5">
    <source>
        <dbReference type="EMBL" id="ORA09176.1"/>
    </source>
</evidence>
<evidence type="ECO:0000256" key="1">
    <source>
        <dbReference type="ARBA" id="ARBA00023015"/>
    </source>
</evidence>
<keyword evidence="2" id="KW-0238">DNA-binding</keyword>
<dbReference type="Pfam" id="PF01047">
    <property type="entry name" value="MarR"/>
    <property type="match status" value="1"/>
</dbReference>
<dbReference type="InterPro" id="IPR000835">
    <property type="entry name" value="HTH_MarR-typ"/>
</dbReference>
<accession>A0A1W9Z8A8</accession>